<comment type="caution">
    <text evidence="2">The sequence shown here is derived from an EMBL/GenBank/DDBJ whole genome shotgun (WGS) entry which is preliminary data.</text>
</comment>
<keyword evidence="3" id="KW-1185">Reference proteome</keyword>
<dbReference type="AlphaFoldDB" id="A0AA88XND9"/>
<dbReference type="EMBL" id="VSWD01000013">
    <property type="protein sequence ID" value="KAK3084405.1"/>
    <property type="molecule type" value="Genomic_DNA"/>
</dbReference>
<evidence type="ECO:0008006" key="4">
    <source>
        <dbReference type="Google" id="ProtNLM"/>
    </source>
</evidence>
<feature type="compositionally biased region" description="Acidic residues" evidence="1">
    <location>
        <begin position="1"/>
        <end position="56"/>
    </location>
</feature>
<dbReference type="Proteomes" id="UP001186944">
    <property type="component" value="Unassembled WGS sequence"/>
</dbReference>
<reference evidence="2" key="1">
    <citation type="submission" date="2019-08" db="EMBL/GenBank/DDBJ databases">
        <title>The improved chromosome-level genome for the pearl oyster Pinctada fucata martensii using PacBio sequencing and Hi-C.</title>
        <authorList>
            <person name="Zheng Z."/>
        </authorList>
    </citation>
    <scope>NUCLEOTIDE SEQUENCE</scope>
    <source>
        <strain evidence="2">ZZ-2019</strain>
        <tissue evidence="2">Adductor muscle</tissue>
    </source>
</reference>
<evidence type="ECO:0000313" key="2">
    <source>
        <dbReference type="EMBL" id="KAK3084405.1"/>
    </source>
</evidence>
<proteinExistence type="predicted"/>
<protein>
    <recommendedName>
        <fullName evidence="4">MULE transposase domain-containing protein</fullName>
    </recommendedName>
</protein>
<name>A0AA88XND9_PINIB</name>
<evidence type="ECO:0000256" key="1">
    <source>
        <dbReference type="SAM" id="MobiDB-lite"/>
    </source>
</evidence>
<feature type="region of interest" description="Disordered" evidence="1">
    <location>
        <begin position="1"/>
        <end position="57"/>
    </location>
</feature>
<gene>
    <name evidence="2" type="ORF">FSP39_013010</name>
</gene>
<sequence>MDDDDDDDGDESMDVETDDDESIVDETDDDESMDDETDDDDLTDGESDNSSEDDDSQMAPMLTFNITHRSFQQPSVHEEVYVLDILLSSLIDQIKFYMLRVYKAIVRLLPHAPQVNVIVMDFEAAMWAAARRVMPTCTLRGCAFHWAQAVWRKCQKLGLQVPYTKMDRIRKFIRLLMALPYLPKEHILPAFQRLRDFVPANCKTLRRLCCYIESTWMTSRTFPVSCWTLPLQLKLVAEKKLTRNQRSKTKRTQAKIFELWGQYAINDIRIMELLRSLGQLVGPILD</sequence>
<accession>A0AA88XND9</accession>
<organism evidence="2 3">
    <name type="scientific">Pinctada imbricata</name>
    <name type="common">Atlantic pearl-oyster</name>
    <name type="synonym">Pinctada martensii</name>
    <dbReference type="NCBI Taxonomy" id="66713"/>
    <lineage>
        <taxon>Eukaryota</taxon>
        <taxon>Metazoa</taxon>
        <taxon>Spiralia</taxon>
        <taxon>Lophotrochozoa</taxon>
        <taxon>Mollusca</taxon>
        <taxon>Bivalvia</taxon>
        <taxon>Autobranchia</taxon>
        <taxon>Pteriomorphia</taxon>
        <taxon>Pterioida</taxon>
        <taxon>Pterioidea</taxon>
        <taxon>Pteriidae</taxon>
        <taxon>Pinctada</taxon>
    </lineage>
</organism>
<evidence type="ECO:0000313" key="3">
    <source>
        <dbReference type="Proteomes" id="UP001186944"/>
    </source>
</evidence>